<evidence type="ECO:0000313" key="2">
    <source>
        <dbReference type="EMBL" id="MBB6570587.1"/>
    </source>
</evidence>
<sequence length="379" mass="40573">MSPNDGMVRVDPSSRTYQEFARLYQIAQELRPGSEDRWNRELYARTDDKWGGLAVDGTMRLHKDLVLDQLTGGEPTDDPDRQAQALATVLHESEHARVAIDAPGEPNAVRRRESFGLDESLTELSTGDNFPEFVQRAGYAGVPQPTPEYPGAVRAGSELLDRATSSAAERQQLLQSALDQPVVMRFDAVADHIVRNELADVVPPEPAHQQAARAQLVNQMAIPEWDGVQHRPNAGGLTADLTRAGVDRAVGQLREHYRQSPDEPYPAVTPNPAASRAAQAGEQQRTISAEELRALPPPAAESRIASAAERATATAAQPGNSPGATSGQQVTDAGRDGGLARFLADQPAASGAVQNAPDLGDGARGRPERAGQTTGMERG</sequence>
<evidence type="ECO:0000313" key="3">
    <source>
        <dbReference type="EMBL" id="NOL43733.1"/>
    </source>
</evidence>
<dbReference type="EMBL" id="JABJRC010000007">
    <property type="protein sequence ID" value="NOL43733.1"/>
    <property type="molecule type" value="Genomic_DNA"/>
</dbReference>
<evidence type="ECO:0000313" key="4">
    <source>
        <dbReference type="Proteomes" id="UP000534306"/>
    </source>
</evidence>
<reference evidence="2 5" key="2">
    <citation type="submission" date="2020-08" db="EMBL/GenBank/DDBJ databases">
        <title>Sequencing the genomes of 1000 actinobacteria strains.</title>
        <authorList>
            <person name="Klenk H.-P."/>
        </authorList>
    </citation>
    <scope>NUCLEOTIDE SEQUENCE [LARGE SCALE GENOMIC DNA]</scope>
    <source>
        <strain evidence="2 5">DSM 15626</strain>
    </source>
</reference>
<organism evidence="3 4">
    <name type="scientific">Kribbella sandramycini</name>
    <dbReference type="NCBI Taxonomy" id="60450"/>
    <lineage>
        <taxon>Bacteria</taxon>
        <taxon>Bacillati</taxon>
        <taxon>Actinomycetota</taxon>
        <taxon>Actinomycetes</taxon>
        <taxon>Propionibacteriales</taxon>
        <taxon>Kribbellaceae</taxon>
        <taxon>Kribbella</taxon>
    </lineage>
</organism>
<feature type="compositionally biased region" description="Polar residues" evidence="1">
    <location>
        <begin position="317"/>
        <end position="331"/>
    </location>
</feature>
<feature type="region of interest" description="Disordered" evidence="1">
    <location>
        <begin position="256"/>
        <end position="379"/>
    </location>
</feature>
<dbReference type="RefSeq" id="WP_171676992.1">
    <property type="nucleotide sequence ID" value="NZ_BAAAGT010000011.1"/>
</dbReference>
<dbReference type="Proteomes" id="UP000553957">
    <property type="component" value="Unassembled WGS sequence"/>
</dbReference>
<feature type="compositionally biased region" description="Low complexity" evidence="1">
    <location>
        <begin position="300"/>
        <end position="316"/>
    </location>
</feature>
<keyword evidence="4" id="KW-1185">Reference proteome</keyword>
<dbReference type="Proteomes" id="UP000534306">
    <property type="component" value="Unassembled WGS sequence"/>
</dbReference>
<name>A0A7Y4L3M1_9ACTN</name>
<reference evidence="3 4" key="1">
    <citation type="submission" date="2020-05" db="EMBL/GenBank/DDBJ databases">
        <title>Genome sequence of Kribbella sandramycini ATCC 39419.</title>
        <authorList>
            <person name="Maclea K.S."/>
            <person name="Fair J.L."/>
        </authorList>
    </citation>
    <scope>NUCLEOTIDE SEQUENCE [LARGE SCALE GENOMIC DNA]</scope>
    <source>
        <strain evidence="3 4">ATCC 39419</strain>
    </source>
</reference>
<accession>A0A7Y4L3M1</accession>
<evidence type="ECO:0000256" key="1">
    <source>
        <dbReference type="SAM" id="MobiDB-lite"/>
    </source>
</evidence>
<dbReference type="AlphaFoldDB" id="A0A7Y4L3M1"/>
<evidence type="ECO:0000313" key="5">
    <source>
        <dbReference type="Proteomes" id="UP000553957"/>
    </source>
</evidence>
<comment type="caution">
    <text evidence="3">The sequence shown here is derived from an EMBL/GenBank/DDBJ whole genome shotgun (WGS) entry which is preliminary data.</text>
</comment>
<dbReference type="EMBL" id="JACHKF010000001">
    <property type="protein sequence ID" value="MBB6570587.1"/>
    <property type="molecule type" value="Genomic_DNA"/>
</dbReference>
<protein>
    <submittedName>
        <fullName evidence="3">Uncharacterized protein</fullName>
    </submittedName>
</protein>
<gene>
    <name evidence="2" type="ORF">HNR71_006224</name>
    <name evidence="3" type="ORF">HPO96_26135</name>
</gene>
<proteinExistence type="predicted"/>